<reference evidence="3 4" key="1">
    <citation type="journal article" date="2017" name="Genome Biol. Evol.">
        <title>Phytophthora megakarya and P. palmivora, closely related causal agents of cacao black pod rot, underwent increases in genome sizes and gene numbers by different mechanisms.</title>
        <authorList>
            <person name="Ali S.S."/>
            <person name="Shao J."/>
            <person name="Lary D.J."/>
            <person name="Kronmiller B."/>
            <person name="Shen D."/>
            <person name="Strem M.D."/>
            <person name="Amoako-Attah I."/>
            <person name="Akrofi A.Y."/>
            <person name="Begoude B.A."/>
            <person name="Ten Hoopen G.M."/>
            <person name="Coulibaly K."/>
            <person name="Kebe B.I."/>
            <person name="Melnick R.L."/>
            <person name="Guiltinan M.J."/>
            <person name="Tyler B.M."/>
            <person name="Meinhardt L.W."/>
            <person name="Bailey B.A."/>
        </authorList>
    </citation>
    <scope>NUCLEOTIDE SEQUENCE [LARGE SCALE GENOMIC DNA]</scope>
    <source>
        <strain evidence="4">sbr112.9</strain>
    </source>
</reference>
<comment type="caution">
    <text evidence="3">The sequence shown here is derived from an EMBL/GenBank/DDBJ whole genome shotgun (WGS) entry which is preliminary data.</text>
</comment>
<dbReference type="OrthoDB" id="119981at2759"/>
<feature type="transmembrane region" description="Helical" evidence="1">
    <location>
        <begin position="75"/>
        <end position="96"/>
    </location>
</feature>
<name>A0A2P4XQB4_9STRA</name>
<keyword evidence="1" id="KW-0472">Membrane</keyword>
<keyword evidence="4" id="KW-1185">Reference proteome</keyword>
<feature type="chain" id="PRO_5015125512" evidence="2">
    <location>
        <begin position="21"/>
        <end position="141"/>
    </location>
</feature>
<feature type="signal peptide" evidence="2">
    <location>
        <begin position="1"/>
        <end position="20"/>
    </location>
</feature>
<protein>
    <submittedName>
        <fullName evidence="3">Uncharacterized protein</fullName>
    </submittedName>
</protein>
<evidence type="ECO:0000313" key="4">
    <source>
        <dbReference type="Proteomes" id="UP000237271"/>
    </source>
</evidence>
<evidence type="ECO:0000256" key="2">
    <source>
        <dbReference type="SAM" id="SignalP"/>
    </source>
</evidence>
<keyword evidence="1" id="KW-1133">Transmembrane helix</keyword>
<dbReference type="AlphaFoldDB" id="A0A2P4XQB4"/>
<dbReference type="Proteomes" id="UP000237271">
    <property type="component" value="Unassembled WGS sequence"/>
</dbReference>
<sequence>MALLWSLMQVLLWLTLQVLALAVHLAPAVAALTTVAAIVLVFAMTTQALEHGVLASMHRSKWHKNSHYDDLRRDFYRGFWLLTLLYVVSSVLWIYFTERTGARVVYGAVFCTLWWGVQLSMVVALTPFDEILTKIKTAVKW</sequence>
<organism evidence="3 4">
    <name type="scientific">Phytophthora palmivora</name>
    <dbReference type="NCBI Taxonomy" id="4796"/>
    <lineage>
        <taxon>Eukaryota</taxon>
        <taxon>Sar</taxon>
        <taxon>Stramenopiles</taxon>
        <taxon>Oomycota</taxon>
        <taxon>Peronosporomycetes</taxon>
        <taxon>Peronosporales</taxon>
        <taxon>Peronosporaceae</taxon>
        <taxon>Phytophthora</taxon>
    </lineage>
</organism>
<gene>
    <name evidence="3" type="ORF">PHPALM_16178</name>
</gene>
<accession>A0A2P4XQB4</accession>
<keyword evidence="2" id="KW-0732">Signal</keyword>
<keyword evidence="1" id="KW-0812">Transmembrane</keyword>
<evidence type="ECO:0000256" key="1">
    <source>
        <dbReference type="SAM" id="Phobius"/>
    </source>
</evidence>
<dbReference type="EMBL" id="NCKW01008694">
    <property type="protein sequence ID" value="POM67760.1"/>
    <property type="molecule type" value="Genomic_DNA"/>
</dbReference>
<feature type="transmembrane region" description="Helical" evidence="1">
    <location>
        <begin position="102"/>
        <end position="126"/>
    </location>
</feature>
<proteinExistence type="predicted"/>
<evidence type="ECO:0000313" key="3">
    <source>
        <dbReference type="EMBL" id="POM67760.1"/>
    </source>
</evidence>